<feature type="transmembrane region" description="Helical" evidence="10">
    <location>
        <begin position="6"/>
        <end position="27"/>
    </location>
</feature>
<dbReference type="InterPro" id="IPR003661">
    <property type="entry name" value="HisK_dim/P_dom"/>
</dbReference>
<proteinExistence type="predicted"/>
<dbReference type="CDD" id="cd00082">
    <property type="entry name" value="HisKA"/>
    <property type="match status" value="1"/>
</dbReference>
<keyword evidence="13" id="KW-1185">Reference proteome</keyword>
<evidence type="ECO:0000256" key="9">
    <source>
        <dbReference type="SAM" id="Coils"/>
    </source>
</evidence>
<keyword evidence="5" id="KW-0547">Nucleotide-binding</keyword>
<protein>
    <recommendedName>
        <fullName evidence="2">histidine kinase</fullName>
        <ecNumber evidence="2">2.7.13.3</ecNumber>
    </recommendedName>
</protein>
<dbReference type="PANTHER" id="PTHR42878">
    <property type="entry name" value="TWO-COMPONENT HISTIDINE KINASE"/>
    <property type="match status" value="1"/>
</dbReference>
<evidence type="ECO:0000256" key="2">
    <source>
        <dbReference type="ARBA" id="ARBA00012438"/>
    </source>
</evidence>
<feature type="transmembrane region" description="Helical" evidence="10">
    <location>
        <begin position="106"/>
        <end position="127"/>
    </location>
</feature>
<dbReference type="InterPro" id="IPR005467">
    <property type="entry name" value="His_kinase_dom"/>
</dbReference>
<evidence type="ECO:0000259" key="11">
    <source>
        <dbReference type="PROSITE" id="PS50109"/>
    </source>
</evidence>
<feature type="transmembrane region" description="Helical" evidence="10">
    <location>
        <begin position="72"/>
        <end position="94"/>
    </location>
</feature>
<dbReference type="GO" id="GO:0007234">
    <property type="term" value="P:osmosensory signaling via phosphorelay pathway"/>
    <property type="evidence" value="ECO:0007669"/>
    <property type="project" value="TreeGrafter"/>
</dbReference>
<evidence type="ECO:0000256" key="4">
    <source>
        <dbReference type="ARBA" id="ARBA00022679"/>
    </source>
</evidence>
<feature type="coiled-coil region" evidence="9">
    <location>
        <begin position="134"/>
        <end position="161"/>
    </location>
</feature>
<name>A0A1G9HW64_9BACT</name>
<gene>
    <name evidence="12" type="ORF">SAMN05421823_104552</name>
</gene>
<dbReference type="PRINTS" id="PR00344">
    <property type="entry name" value="BCTRLSENSOR"/>
</dbReference>
<evidence type="ECO:0000256" key="1">
    <source>
        <dbReference type="ARBA" id="ARBA00000085"/>
    </source>
</evidence>
<dbReference type="InterPro" id="IPR050351">
    <property type="entry name" value="BphY/WalK/GraS-like"/>
</dbReference>
<dbReference type="GO" id="GO:0000155">
    <property type="term" value="F:phosphorelay sensor kinase activity"/>
    <property type="evidence" value="ECO:0007669"/>
    <property type="project" value="InterPro"/>
</dbReference>
<keyword evidence="9" id="KW-0175">Coiled coil</keyword>
<evidence type="ECO:0000256" key="6">
    <source>
        <dbReference type="ARBA" id="ARBA00022777"/>
    </source>
</evidence>
<dbReference type="EMBL" id="FNFO01000004">
    <property type="protein sequence ID" value="SDL16914.1"/>
    <property type="molecule type" value="Genomic_DNA"/>
</dbReference>
<keyword evidence="10" id="KW-0472">Membrane</keyword>
<accession>A0A1G9HW64</accession>
<dbReference type="STRING" id="1075417.SAMN05421823_104552"/>
<keyword evidence="4" id="KW-0808">Transferase</keyword>
<evidence type="ECO:0000313" key="13">
    <source>
        <dbReference type="Proteomes" id="UP000198510"/>
    </source>
</evidence>
<dbReference type="SMART" id="SM00387">
    <property type="entry name" value="HATPase_c"/>
    <property type="match status" value="1"/>
</dbReference>
<comment type="catalytic activity">
    <reaction evidence="1">
        <text>ATP + protein L-histidine = ADP + protein N-phospho-L-histidine.</text>
        <dbReference type="EC" id="2.7.13.3"/>
    </reaction>
</comment>
<dbReference type="Gene3D" id="3.30.565.10">
    <property type="entry name" value="Histidine kinase-like ATPase, C-terminal domain"/>
    <property type="match status" value="1"/>
</dbReference>
<dbReference type="CDD" id="cd00075">
    <property type="entry name" value="HATPase"/>
    <property type="match status" value="1"/>
</dbReference>
<keyword evidence="7" id="KW-0067">ATP-binding</keyword>
<keyword evidence="6 12" id="KW-0418">Kinase</keyword>
<dbReference type="SUPFAM" id="SSF55874">
    <property type="entry name" value="ATPase domain of HSP90 chaperone/DNA topoisomerase II/histidine kinase"/>
    <property type="match status" value="1"/>
</dbReference>
<keyword evidence="10" id="KW-0812">Transmembrane</keyword>
<dbReference type="PROSITE" id="PS50109">
    <property type="entry name" value="HIS_KIN"/>
    <property type="match status" value="1"/>
</dbReference>
<evidence type="ECO:0000256" key="10">
    <source>
        <dbReference type="SAM" id="Phobius"/>
    </source>
</evidence>
<reference evidence="12 13" key="1">
    <citation type="submission" date="2016-10" db="EMBL/GenBank/DDBJ databases">
        <authorList>
            <person name="de Groot N.N."/>
        </authorList>
    </citation>
    <scope>NUCLEOTIDE SEQUENCE [LARGE SCALE GENOMIC DNA]</scope>
    <source>
        <strain evidence="12 13">DSM 25186</strain>
    </source>
</reference>
<dbReference type="InterPro" id="IPR036097">
    <property type="entry name" value="HisK_dim/P_sf"/>
</dbReference>
<dbReference type="Proteomes" id="UP000198510">
    <property type="component" value="Unassembled WGS sequence"/>
</dbReference>
<dbReference type="EC" id="2.7.13.3" evidence="2"/>
<dbReference type="InterPro" id="IPR036890">
    <property type="entry name" value="HATPase_C_sf"/>
</dbReference>
<organism evidence="12 13">
    <name type="scientific">Catalinimonas alkaloidigena</name>
    <dbReference type="NCBI Taxonomy" id="1075417"/>
    <lineage>
        <taxon>Bacteria</taxon>
        <taxon>Pseudomonadati</taxon>
        <taxon>Bacteroidota</taxon>
        <taxon>Cytophagia</taxon>
        <taxon>Cytophagales</taxon>
        <taxon>Catalimonadaceae</taxon>
        <taxon>Catalinimonas</taxon>
    </lineage>
</organism>
<dbReference type="AlphaFoldDB" id="A0A1G9HW64"/>
<dbReference type="GO" id="GO:0000156">
    <property type="term" value="F:phosphorelay response regulator activity"/>
    <property type="evidence" value="ECO:0007669"/>
    <property type="project" value="TreeGrafter"/>
</dbReference>
<dbReference type="InterPro" id="IPR004358">
    <property type="entry name" value="Sig_transdc_His_kin-like_C"/>
</dbReference>
<evidence type="ECO:0000256" key="5">
    <source>
        <dbReference type="ARBA" id="ARBA00022741"/>
    </source>
</evidence>
<dbReference type="InterPro" id="IPR003594">
    <property type="entry name" value="HATPase_dom"/>
</dbReference>
<evidence type="ECO:0000256" key="8">
    <source>
        <dbReference type="ARBA" id="ARBA00023012"/>
    </source>
</evidence>
<feature type="domain" description="Histidine kinase" evidence="11">
    <location>
        <begin position="161"/>
        <end position="373"/>
    </location>
</feature>
<evidence type="ECO:0000313" key="12">
    <source>
        <dbReference type="EMBL" id="SDL16914.1"/>
    </source>
</evidence>
<dbReference type="Pfam" id="PF02518">
    <property type="entry name" value="HATPase_c"/>
    <property type="match status" value="1"/>
</dbReference>
<dbReference type="Pfam" id="PF00512">
    <property type="entry name" value="HisKA"/>
    <property type="match status" value="1"/>
</dbReference>
<keyword evidence="8" id="KW-0902">Two-component regulatory system</keyword>
<dbReference type="GO" id="GO:0005524">
    <property type="term" value="F:ATP binding"/>
    <property type="evidence" value="ECO:0007669"/>
    <property type="project" value="UniProtKB-KW"/>
</dbReference>
<dbReference type="GO" id="GO:0030295">
    <property type="term" value="F:protein kinase activator activity"/>
    <property type="evidence" value="ECO:0007669"/>
    <property type="project" value="TreeGrafter"/>
</dbReference>
<evidence type="ECO:0000256" key="7">
    <source>
        <dbReference type="ARBA" id="ARBA00022840"/>
    </source>
</evidence>
<sequence>MLHVQVVDFLYITSAGYYLICAEAFVLSERYRWLLSNFNALKPKEVCFAGQAFSTLVFGMKIRPHLSQAHRLLLPTALAALCFIIVMDVLRTVARGMWTDGQWWDMYSFIASFVKDLGYLSVFYFLAHRLVTRLVKLQFRLEESNRSLERTKQDLEQFLYRATHDLRAPLSSLRGLMALIRPVPAPEPHQTYLGMIDKTTLKMDQLLTELLSLISVRHKDLQPDLIDLGALLEDVRLSLEAAIYLEGVDVTLKGEQKHPFYSDAFHLRTIARNLMSNALKYQDRNKNTHLLKIGYHTTPEEAVITFTDNGIGIRTEDQERIFKMFYRATGQAQGVGLGLHLVSTSLEGVSGQIQVHSNFGKGTTFTVIIPNATMATTGGGPADAKLSPYALFTE</sequence>
<dbReference type="PANTHER" id="PTHR42878:SF7">
    <property type="entry name" value="SENSOR HISTIDINE KINASE GLRK"/>
    <property type="match status" value="1"/>
</dbReference>
<dbReference type="Gene3D" id="1.10.287.130">
    <property type="match status" value="1"/>
</dbReference>
<dbReference type="SMART" id="SM00388">
    <property type="entry name" value="HisKA"/>
    <property type="match status" value="1"/>
</dbReference>
<keyword evidence="3" id="KW-0597">Phosphoprotein</keyword>
<dbReference type="SUPFAM" id="SSF47384">
    <property type="entry name" value="Homodimeric domain of signal transducing histidine kinase"/>
    <property type="match status" value="1"/>
</dbReference>
<keyword evidence="10" id="KW-1133">Transmembrane helix</keyword>
<evidence type="ECO:0000256" key="3">
    <source>
        <dbReference type="ARBA" id="ARBA00022553"/>
    </source>
</evidence>